<feature type="domain" description="Ig-like" evidence="6">
    <location>
        <begin position="133"/>
        <end position="232"/>
    </location>
</feature>
<comment type="subcellular location">
    <subcellularLocation>
        <location evidence="1">Membrane</location>
        <topology evidence="1">Single-pass membrane protein</topology>
    </subcellularLocation>
</comment>
<keyword evidence="2 4" id="KW-0472">Membrane</keyword>
<evidence type="ECO:0000259" key="6">
    <source>
        <dbReference type="PROSITE" id="PS50835"/>
    </source>
</evidence>
<organism evidence="7 8">
    <name type="scientific">Solea senegalensis</name>
    <name type="common">Senegalese sole</name>
    <dbReference type="NCBI Taxonomy" id="28829"/>
    <lineage>
        <taxon>Eukaryota</taxon>
        <taxon>Metazoa</taxon>
        <taxon>Chordata</taxon>
        <taxon>Craniata</taxon>
        <taxon>Vertebrata</taxon>
        <taxon>Euteleostomi</taxon>
        <taxon>Actinopterygii</taxon>
        <taxon>Neopterygii</taxon>
        <taxon>Teleostei</taxon>
        <taxon>Neoteleostei</taxon>
        <taxon>Acanthomorphata</taxon>
        <taxon>Carangaria</taxon>
        <taxon>Pleuronectiformes</taxon>
        <taxon>Pleuronectoidei</taxon>
        <taxon>Soleidae</taxon>
        <taxon>Solea</taxon>
    </lineage>
</organism>
<dbReference type="SMART" id="SM00409">
    <property type="entry name" value="IG"/>
    <property type="match status" value="3"/>
</dbReference>
<keyword evidence="3" id="KW-1015">Disulfide bond</keyword>
<evidence type="ECO:0000313" key="7">
    <source>
        <dbReference type="EMBL" id="KAG7474330.1"/>
    </source>
</evidence>
<dbReference type="InterPro" id="IPR013162">
    <property type="entry name" value="CD80_C2-set"/>
</dbReference>
<proteinExistence type="predicted"/>
<keyword evidence="5" id="KW-0732">Signal</keyword>
<evidence type="ECO:0000256" key="5">
    <source>
        <dbReference type="SAM" id="SignalP"/>
    </source>
</evidence>
<dbReference type="Pfam" id="PF08205">
    <property type="entry name" value="C2-set_2"/>
    <property type="match status" value="1"/>
</dbReference>
<evidence type="ECO:0000313" key="8">
    <source>
        <dbReference type="Proteomes" id="UP000693946"/>
    </source>
</evidence>
<feature type="transmembrane region" description="Helical" evidence="4">
    <location>
        <begin position="412"/>
        <end position="435"/>
    </location>
</feature>
<dbReference type="EMBL" id="JAGKHQ010000021">
    <property type="protein sequence ID" value="KAG7474330.1"/>
    <property type="molecule type" value="Genomic_DNA"/>
</dbReference>
<dbReference type="InterPro" id="IPR007110">
    <property type="entry name" value="Ig-like_dom"/>
</dbReference>
<feature type="domain" description="Ig-like" evidence="6">
    <location>
        <begin position="238"/>
        <end position="317"/>
    </location>
</feature>
<keyword evidence="4" id="KW-1133">Transmembrane helix</keyword>
<keyword evidence="8" id="KW-1185">Reference proteome</keyword>
<dbReference type="Pfam" id="PF24518">
    <property type="entry name" value="Ig_CD22"/>
    <property type="match status" value="1"/>
</dbReference>
<dbReference type="PANTHER" id="PTHR46484:SF1">
    <property type="entry name" value="SCHWANN CELL MYELIN PROTEIN-RELATED"/>
    <property type="match status" value="1"/>
</dbReference>
<accession>A0AAV6PPR4</accession>
<dbReference type="AlphaFoldDB" id="A0AAV6PPR4"/>
<dbReference type="PROSITE" id="PS50835">
    <property type="entry name" value="IG_LIKE"/>
    <property type="match status" value="2"/>
</dbReference>
<reference evidence="7 8" key="1">
    <citation type="journal article" date="2021" name="Sci. Rep.">
        <title>Chromosome anchoring in Senegalese sole (Solea senegalensis) reveals sex-associated markers and genome rearrangements in flatfish.</title>
        <authorList>
            <person name="Guerrero-Cozar I."/>
            <person name="Gomez-Garrido J."/>
            <person name="Berbel C."/>
            <person name="Martinez-Blanch J.F."/>
            <person name="Alioto T."/>
            <person name="Claros M.G."/>
            <person name="Gagnaire P.A."/>
            <person name="Manchado M."/>
        </authorList>
    </citation>
    <scope>NUCLEOTIDE SEQUENCE [LARGE SCALE GENOMIC DNA]</scope>
    <source>
        <strain evidence="7">Sse05_10M</strain>
    </source>
</reference>
<protein>
    <submittedName>
        <fullName evidence="7">Myelin-associated glycoprotein sialoadhesin-like isoform X1</fullName>
    </submittedName>
</protein>
<feature type="signal peptide" evidence="5">
    <location>
        <begin position="1"/>
        <end position="22"/>
    </location>
</feature>
<dbReference type="Proteomes" id="UP000693946">
    <property type="component" value="Linkage Group LG9"/>
</dbReference>
<comment type="caution">
    <text evidence="7">The sequence shown here is derived from an EMBL/GenBank/DDBJ whole genome shotgun (WGS) entry which is preliminary data.</text>
</comment>
<name>A0AAV6PPR4_SOLSE</name>
<sequence length="503" mass="55602">MDALKWTLFFVWLYINAVQTEASSWSITLPSTVKGLIGSCVVIPCTYNYPDHKGKADKFTGIWTDSLQSKASHFIYHPDASKVVQQYQTRAALLGDVTHKNCTLKIDPLQQSDQGPFYFRVEMANFNNYTYKEKVSITVFGALNIDLSVKEVQEGQTALASCSVSPACPTSLPVFSWSHPGEEYFHSMQFEDGQWKATATLTFHPTKADHNKPLLCTVRYDGGRQQETTKLLKVKHAPVNVMVEYKSDVKEGEAVQLKCSSDAYPPANSYEWYNETGVQMHQGNTYMIPNVSRNMDAFYCTAINTVGRGKSSPMRLSVLYAPEIKMASSCSSRGDVVKCMCIVESKPPSMVHFVIPEKVFAGTKIERHGSVTIGTLQAEFGSSEVVHCLANNTIGIASFTLSLPVNDKMHHLFIAIATGAGVVLMILLIAVVFVIKCRRSSGDAPTLHIQTNKGEELPEYATANSSVLRKEMNCGAMQWSASYSSDNVYGNMETDNDAIYANV</sequence>
<dbReference type="Pfam" id="PF13895">
    <property type="entry name" value="Ig_2"/>
    <property type="match status" value="1"/>
</dbReference>
<evidence type="ECO:0000256" key="2">
    <source>
        <dbReference type="ARBA" id="ARBA00023136"/>
    </source>
</evidence>
<dbReference type="InterPro" id="IPR056386">
    <property type="entry name" value="Ig_CD22"/>
</dbReference>
<feature type="chain" id="PRO_5043865584" evidence="5">
    <location>
        <begin position="23"/>
        <end position="503"/>
    </location>
</feature>
<dbReference type="PANTHER" id="PTHR46484">
    <property type="entry name" value="SI:CH211-171H4.5-RELATED"/>
    <property type="match status" value="1"/>
</dbReference>
<evidence type="ECO:0000256" key="3">
    <source>
        <dbReference type="ARBA" id="ARBA00023157"/>
    </source>
</evidence>
<evidence type="ECO:0000256" key="1">
    <source>
        <dbReference type="ARBA" id="ARBA00004167"/>
    </source>
</evidence>
<evidence type="ECO:0000256" key="4">
    <source>
        <dbReference type="SAM" id="Phobius"/>
    </source>
</evidence>
<dbReference type="InterPro" id="IPR003599">
    <property type="entry name" value="Ig_sub"/>
</dbReference>
<keyword evidence="4" id="KW-0812">Transmembrane</keyword>
<dbReference type="GO" id="GO:0016020">
    <property type="term" value="C:membrane"/>
    <property type="evidence" value="ECO:0007669"/>
    <property type="project" value="UniProtKB-SubCell"/>
</dbReference>
<gene>
    <name evidence="7" type="ORF">JOB18_006503</name>
</gene>